<keyword evidence="3" id="KW-1185">Reference proteome</keyword>
<dbReference type="AlphaFoldDB" id="A0A6N9Q487"/>
<evidence type="ECO:0000313" key="2">
    <source>
        <dbReference type="EMBL" id="NBI29636.1"/>
    </source>
</evidence>
<sequence>MSMLDKLKKGFSEAGNKAKEVIEINQLKYKISVKQKEIDNKLMYIGEKVYDQYQNQALIELDQDMEIMCKDIEQLKNEIKQIDLQVKELSNKKECSCGYLVDIDNNYCPVCGHKFEVKVVQNVYGTDNIYSKDYEYTNIKPVNEEQFTCSFCDEELECAVDVCPQCGHSTMNL</sequence>
<dbReference type="EMBL" id="SIJB01000027">
    <property type="protein sequence ID" value="NBI29636.1"/>
    <property type="molecule type" value="Genomic_DNA"/>
</dbReference>
<gene>
    <name evidence="2" type="ORF">ERL59_11765</name>
</gene>
<reference evidence="2 3" key="1">
    <citation type="submission" date="2019-01" db="EMBL/GenBank/DDBJ databases">
        <title>Chengkuizengella sp. nov., isolated from deep-sea sediment of East Pacific Ocean.</title>
        <authorList>
            <person name="Yang J."/>
            <person name="Lai Q."/>
            <person name="Shao Z."/>
        </authorList>
    </citation>
    <scope>NUCLEOTIDE SEQUENCE [LARGE SCALE GENOMIC DNA]</scope>
    <source>
        <strain evidence="2 3">YPA3-1-1</strain>
    </source>
</reference>
<evidence type="ECO:0008006" key="4">
    <source>
        <dbReference type="Google" id="ProtNLM"/>
    </source>
</evidence>
<accession>A0A6N9Q487</accession>
<feature type="coiled-coil region" evidence="1">
    <location>
        <begin position="58"/>
        <end position="92"/>
    </location>
</feature>
<proteinExistence type="predicted"/>
<organism evidence="2 3">
    <name type="scientific">Chengkuizengella marina</name>
    <dbReference type="NCBI Taxonomy" id="2507566"/>
    <lineage>
        <taxon>Bacteria</taxon>
        <taxon>Bacillati</taxon>
        <taxon>Bacillota</taxon>
        <taxon>Bacilli</taxon>
        <taxon>Bacillales</taxon>
        <taxon>Paenibacillaceae</taxon>
        <taxon>Chengkuizengella</taxon>
    </lineage>
</organism>
<evidence type="ECO:0000313" key="3">
    <source>
        <dbReference type="Proteomes" id="UP000448943"/>
    </source>
</evidence>
<dbReference type="RefSeq" id="WP_160646447.1">
    <property type="nucleotide sequence ID" value="NZ_SIJB01000027.1"/>
</dbReference>
<comment type="caution">
    <text evidence="2">The sequence shown here is derived from an EMBL/GenBank/DDBJ whole genome shotgun (WGS) entry which is preliminary data.</text>
</comment>
<dbReference type="OrthoDB" id="2066200at2"/>
<evidence type="ECO:0000256" key="1">
    <source>
        <dbReference type="SAM" id="Coils"/>
    </source>
</evidence>
<keyword evidence="1" id="KW-0175">Coiled coil</keyword>
<protein>
    <recommendedName>
        <fullName evidence="4">Double zinc ribbon</fullName>
    </recommendedName>
</protein>
<dbReference type="Proteomes" id="UP000448943">
    <property type="component" value="Unassembled WGS sequence"/>
</dbReference>
<name>A0A6N9Q487_9BACL</name>